<dbReference type="InterPro" id="IPR043502">
    <property type="entry name" value="DNA/RNA_pol_sf"/>
</dbReference>
<dbReference type="InterPro" id="IPR036397">
    <property type="entry name" value="RNaseH_sf"/>
</dbReference>
<dbReference type="InterPro" id="IPR002298">
    <property type="entry name" value="DNA_polymerase_A"/>
</dbReference>
<dbReference type="Pfam" id="PF01612">
    <property type="entry name" value="DNA_pol_A_exo1"/>
    <property type="match status" value="1"/>
</dbReference>
<dbReference type="PANTHER" id="PTHR10133">
    <property type="entry name" value="DNA POLYMERASE I"/>
    <property type="match status" value="1"/>
</dbReference>
<protein>
    <recommendedName>
        <fullName evidence="2">DNA-directed DNA polymerase family A palm domain-containing protein</fullName>
    </recommendedName>
</protein>
<reference evidence="3" key="1">
    <citation type="journal article" date="2015" name="Nature">
        <title>Complex archaea that bridge the gap between prokaryotes and eukaryotes.</title>
        <authorList>
            <person name="Spang A."/>
            <person name="Saw J.H."/>
            <person name="Jorgensen S.L."/>
            <person name="Zaremba-Niedzwiedzka K."/>
            <person name="Martijn J."/>
            <person name="Lind A.E."/>
            <person name="van Eijk R."/>
            <person name="Schleper C."/>
            <person name="Guy L."/>
            <person name="Ettema T.J."/>
        </authorList>
    </citation>
    <scope>NUCLEOTIDE SEQUENCE</scope>
</reference>
<keyword evidence="1" id="KW-0235">DNA replication</keyword>
<dbReference type="Gene3D" id="3.30.70.370">
    <property type="match status" value="1"/>
</dbReference>
<dbReference type="InterPro" id="IPR002562">
    <property type="entry name" value="3'-5'_exonuclease_dom"/>
</dbReference>
<dbReference type="AlphaFoldDB" id="A0A0F9LA17"/>
<dbReference type="SUPFAM" id="SSF56672">
    <property type="entry name" value="DNA/RNA polymerases"/>
    <property type="match status" value="1"/>
</dbReference>
<dbReference type="GO" id="GO:0006261">
    <property type="term" value="P:DNA-templated DNA replication"/>
    <property type="evidence" value="ECO:0007669"/>
    <property type="project" value="InterPro"/>
</dbReference>
<name>A0A0F9LA17_9ZZZZ</name>
<comment type="caution">
    <text evidence="3">The sequence shown here is derived from an EMBL/GenBank/DDBJ whole genome shotgun (WGS) entry which is preliminary data.</text>
</comment>
<organism evidence="3">
    <name type="scientific">marine sediment metagenome</name>
    <dbReference type="NCBI Taxonomy" id="412755"/>
    <lineage>
        <taxon>unclassified sequences</taxon>
        <taxon>metagenomes</taxon>
        <taxon>ecological metagenomes</taxon>
    </lineage>
</organism>
<dbReference type="EMBL" id="LAZR01006496">
    <property type="protein sequence ID" value="KKM91709.1"/>
    <property type="molecule type" value="Genomic_DNA"/>
</dbReference>
<dbReference type="Gene3D" id="1.10.150.20">
    <property type="entry name" value="5' to 3' exonuclease, C-terminal subdomain"/>
    <property type="match status" value="1"/>
</dbReference>
<evidence type="ECO:0000256" key="1">
    <source>
        <dbReference type="ARBA" id="ARBA00022705"/>
    </source>
</evidence>
<sequence length="647" mass="73933">MTMDYKDILTKVGWPTDIMTLDFEAYWDQDYTLAKQEWSTIEYVTSDKFEAMGLGIRFRDRTIFIDPEHIQEKLDELKEMLGDNLENTVVVMQNAFFDALILDHHYDLRPKYILDTKQIASFLEARKSHSLRDLAEQYGLRSKGDTKQFKGLHWTDMNEEQRCALGEYCNNDINITTHLFRKMLPSVTNPELELPLMNHTTQLFLQKNFRFDFELAEELEKEMGEQADKVAKELGHTRAEISGNKSFLALMGEALPSGENVPMKQGKKGSIPAFAKDDEGMKALLDHSDTRVRKLAMARQAVKSWPLHIKRVRNMTRQSKASDGYFRVPLKYAGAHTIRWSGCESVNAQNFGTKADPLVNKVRNLLLADKGMVLVTGDSTAIEARGLSWIAKQDDLTQAFEQGRDVYSEFASTLLGRPVRKPKDYDPEPVAKMLKLGRDYGKAYILGSGYGMGAARMLVEMRKIPAFAEKIERGEITLSTCKQDIRFYRNKYPMIPKFWGDVEKAFKVVAKYSDQVRTVGPLVFHAKGTVTLLRLPSGRELRYPYCSVGRSDNSISWRYGRLWGGSITENIVQSMCRDLLGYWILECEKAEMRVVIHVHDDLTVMVPKADAEVCRGKIKDIMLHKPAWAKGFPLALDPPIVGERYEK</sequence>
<dbReference type="PANTHER" id="PTHR10133:SF27">
    <property type="entry name" value="DNA POLYMERASE NU"/>
    <property type="match status" value="1"/>
</dbReference>
<dbReference type="Pfam" id="PF00476">
    <property type="entry name" value="DNA_pol_A"/>
    <property type="match status" value="1"/>
</dbReference>
<dbReference type="InterPro" id="IPR012337">
    <property type="entry name" value="RNaseH-like_sf"/>
</dbReference>
<dbReference type="Gene3D" id="3.30.420.10">
    <property type="entry name" value="Ribonuclease H-like superfamily/Ribonuclease H"/>
    <property type="match status" value="1"/>
</dbReference>
<dbReference type="SMART" id="SM00482">
    <property type="entry name" value="POLAc"/>
    <property type="match status" value="1"/>
</dbReference>
<evidence type="ECO:0000313" key="3">
    <source>
        <dbReference type="EMBL" id="KKM91709.1"/>
    </source>
</evidence>
<accession>A0A0F9LA17</accession>
<proteinExistence type="predicted"/>
<gene>
    <name evidence="3" type="ORF">LCGC14_1225820</name>
</gene>
<dbReference type="GO" id="GO:0008408">
    <property type="term" value="F:3'-5' exonuclease activity"/>
    <property type="evidence" value="ECO:0007669"/>
    <property type="project" value="InterPro"/>
</dbReference>
<dbReference type="GO" id="GO:0003677">
    <property type="term" value="F:DNA binding"/>
    <property type="evidence" value="ECO:0007669"/>
    <property type="project" value="InterPro"/>
</dbReference>
<evidence type="ECO:0000259" key="2">
    <source>
        <dbReference type="SMART" id="SM00482"/>
    </source>
</evidence>
<dbReference type="SUPFAM" id="SSF53098">
    <property type="entry name" value="Ribonuclease H-like"/>
    <property type="match status" value="1"/>
</dbReference>
<dbReference type="InterPro" id="IPR001098">
    <property type="entry name" value="DNA-dir_DNA_pol_A_palm_dom"/>
</dbReference>
<dbReference type="GO" id="GO:0003887">
    <property type="term" value="F:DNA-directed DNA polymerase activity"/>
    <property type="evidence" value="ECO:0007669"/>
    <property type="project" value="InterPro"/>
</dbReference>
<dbReference type="GO" id="GO:0006302">
    <property type="term" value="P:double-strand break repair"/>
    <property type="evidence" value="ECO:0007669"/>
    <property type="project" value="TreeGrafter"/>
</dbReference>
<feature type="domain" description="DNA-directed DNA polymerase family A palm" evidence="2">
    <location>
        <begin position="360"/>
        <end position="610"/>
    </location>
</feature>